<name>A6TMG4_ALKMQ</name>
<dbReference type="Pfam" id="PF00950">
    <property type="entry name" value="ABC-3"/>
    <property type="match status" value="1"/>
</dbReference>
<comment type="similarity">
    <text evidence="2 6">Belongs to the ABC-3 integral membrane protein family.</text>
</comment>
<evidence type="ECO:0000256" key="1">
    <source>
        <dbReference type="ARBA" id="ARBA00004141"/>
    </source>
</evidence>
<keyword evidence="9" id="KW-1185">Reference proteome</keyword>
<feature type="transmembrane region" description="Helical" evidence="7">
    <location>
        <begin position="86"/>
        <end position="105"/>
    </location>
</feature>
<evidence type="ECO:0000313" key="8">
    <source>
        <dbReference type="EMBL" id="ABR47382.1"/>
    </source>
</evidence>
<keyword evidence="4 7" id="KW-1133">Transmembrane helix</keyword>
<sequence length="276" mass="29552">MPEILTYGFMQRAFMAGIMIAVICPAIGIFLVLRRLSMIGDTLSHVALAGVAGGMLWGIYPIYSALGFSVLAALAIERLRKEYAQYAELSIAIILSAGIGLATILISMGNANAAIFSYLFGSIALVSSQDIMTVMGLGVFILLSVLVFYRGLFYIAFDEEAAKLAGVPVKFINLYFTILIAMTIAISMRIVGILLVSSMMIIPVATSLQLAKSFKGAFSYSILFGLISVLIGLTLSFYGDLAPGGAIVVTAVMILMVVLVTKTARGNYLRKLAREI</sequence>
<keyword evidence="6" id="KW-0813">Transport</keyword>
<protein>
    <submittedName>
        <fullName evidence="8">ABC-3 protein</fullName>
    </submittedName>
</protein>
<evidence type="ECO:0000256" key="3">
    <source>
        <dbReference type="ARBA" id="ARBA00022692"/>
    </source>
</evidence>
<dbReference type="GO" id="GO:0055085">
    <property type="term" value="P:transmembrane transport"/>
    <property type="evidence" value="ECO:0007669"/>
    <property type="project" value="InterPro"/>
</dbReference>
<organism evidence="8 9">
    <name type="scientific">Alkaliphilus metalliredigens (strain QYMF)</name>
    <dbReference type="NCBI Taxonomy" id="293826"/>
    <lineage>
        <taxon>Bacteria</taxon>
        <taxon>Bacillati</taxon>
        <taxon>Bacillota</taxon>
        <taxon>Clostridia</taxon>
        <taxon>Peptostreptococcales</taxon>
        <taxon>Natronincolaceae</taxon>
        <taxon>Alkaliphilus</taxon>
    </lineage>
</organism>
<feature type="transmembrane region" description="Helical" evidence="7">
    <location>
        <begin position="244"/>
        <end position="261"/>
    </location>
</feature>
<gene>
    <name evidence="8" type="ordered locus">Amet_1174</name>
</gene>
<evidence type="ECO:0000256" key="5">
    <source>
        <dbReference type="ARBA" id="ARBA00023136"/>
    </source>
</evidence>
<dbReference type="InterPro" id="IPR037294">
    <property type="entry name" value="ABC_BtuC-like"/>
</dbReference>
<dbReference type="KEGG" id="amt:Amet_1174"/>
<dbReference type="GO" id="GO:0043190">
    <property type="term" value="C:ATP-binding cassette (ABC) transporter complex"/>
    <property type="evidence" value="ECO:0007669"/>
    <property type="project" value="InterPro"/>
</dbReference>
<feature type="transmembrane region" description="Helical" evidence="7">
    <location>
        <begin position="45"/>
        <end position="74"/>
    </location>
</feature>
<keyword evidence="5 7" id="KW-0472">Membrane</keyword>
<dbReference type="GO" id="GO:0010043">
    <property type="term" value="P:response to zinc ion"/>
    <property type="evidence" value="ECO:0007669"/>
    <property type="project" value="TreeGrafter"/>
</dbReference>
<feature type="transmembrane region" description="Helical" evidence="7">
    <location>
        <begin position="12"/>
        <end position="33"/>
    </location>
</feature>
<dbReference type="EMBL" id="CP000724">
    <property type="protein sequence ID" value="ABR47382.1"/>
    <property type="molecule type" value="Genomic_DNA"/>
</dbReference>
<dbReference type="eggNOG" id="COG1108">
    <property type="taxonomic scope" value="Bacteria"/>
</dbReference>
<dbReference type="HOGENOM" id="CLU_028808_3_1_9"/>
<dbReference type="PANTHER" id="PTHR30477:SF0">
    <property type="entry name" value="METAL TRANSPORT SYSTEM MEMBRANE PROTEIN TM_0125-RELATED"/>
    <property type="match status" value="1"/>
</dbReference>
<dbReference type="OrthoDB" id="9798540at2"/>
<evidence type="ECO:0000256" key="2">
    <source>
        <dbReference type="ARBA" id="ARBA00008034"/>
    </source>
</evidence>
<evidence type="ECO:0000313" key="9">
    <source>
        <dbReference type="Proteomes" id="UP000001572"/>
    </source>
</evidence>
<comment type="subcellular location">
    <subcellularLocation>
        <location evidence="6">Cell membrane</location>
        <topology evidence="6">Multi-pass membrane protein</topology>
    </subcellularLocation>
    <subcellularLocation>
        <location evidence="1">Membrane</location>
        <topology evidence="1">Multi-pass membrane protein</topology>
    </subcellularLocation>
</comment>
<dbReference type="PANTHER" id="PTHR30477">
    <property type="entry name" value="ABC-TRANSPORTER METAL-BINDING PROTEIN"/>
    <property type="match status" value="1"/>
</dbReference>
<feature type="transmembrane region" description="Helical" evidence="7">
    <location>
        <begin position="172"/>
        <end position="196"/>
    </location>
</feature>
<dbReference type="RefSeq" id="WP_012062423.1">
    <property type="nucleotide sequence ID" value="NC_009633.1"/>
</dbReference>
<dbReference type="InterPro" id="IPR001626">
    <property type="entry name" value="ABC_TroCD"/>
</dbReference>
<dbReference type="SUPFAM" id="SSF81345">
    <property type="entry name" value="ABC transporter involved in vitamin B12 uptake, BtuC"/>
    <property type="match status" value="1"/>
</dbReference>
<feature type="transmembrane region" description="Helical" evidence="7">
    <location>
        <begin position="217"/>
        <end position="238"/>
    </location>
</feature>
<dbReference type="CDD" id="cd06550">
    <property type="entry name" value="TM_ABC_iron-siderophores_like"/>
    <property type="match status" value="1"/>
</dbReference>
<accession>A6TMG4</accession>
<dbReference type="AlphaFoldDB" id="A6TMG4"/>
<dbReference type="Proteomes" id="UP000001572">
    <property type="component" value="Chromosome"/>
</dbReference>
<proteinExistence type="inferred from homology"/>
<reference evidence="9" key="1">
    <citation type="journal article" date="2016" name="Genome Announc.">
        <title>Complete genome sequence of Alkaliphilus metalliredigens strain QYMF, an alkaliphilic and metal-reducing bacterium isolated from borax-contaminated leachate ponds.</title>
        <authorList>
            <person name="Hwang C."/>
            <person name="Copeland A."/>
            <person name="Lucas S."/>
            <person name="Lapidus A."/>
            <person name="Barry K."/>
            <person name="Detter J.C."/>
            <person name="Glavina Del Rio T."/>
            <person name="Hammon N."/>
            <person name="Israni S."/>
            <person name="Dalin E."/>
            <person name="Tice H."/>
            <person name="Pitluck S."/>
            <person name="Chertkov O."/>
            <person name="Brettin T."/>
            <person name="Bruce D."/>
            <person name="Han C."/>
            <person name="Schmutz J."/>
            <person name="Larimer F."/>
            <person name="Land M.L."/>
            <person name="Hauser L."/>
            <person name="Kyrpides N."/>
            <person name="Mikhailova N."/>
            <person name="Ye Q."/>
            <person name="Zhou J."/>
            <person name="Richardson P."/>
            <person name="Fields M.W."/>
        </authorList>
    </citation>
    <scope>NUCLEOTIDE SEQUENCE [LARGE SCALE GENOMIC DNA]</scope>
    <source>
        <strain evidence="9">QYMF</strain>
    </source>
</reference>
<keyword evidence="3 6" id="KW-0812">Transmembrane</keyword>
<feature type="transmembrane region" description="Helical" evidence="7">
    <location>
        <begin position="134"/>
        <end position="157"/>
    </location>
</feature>
<evidence type="ECO:0000256" key="7">
    <source>
        <dbReference type="SAM" id="Phobius"/>
    </source>
</evidence>
<dbReference type="Gene3D" id="1.10.3470.10">
    <property type="entry name" value="ABC transporter involved in vitamin B12 uptake, BtuC"/>
    <property type="match status" value="1"/>
</dbReference>
<evidence type="ECO:0000256" key="4">
    <source>
        <dbReference type="ARBA" id="ARBA00022989"/>
    </source>
</evidence>
<evidence type="ECO:0000256" key="6">
    <source>
        <dbReference type="RuleBase" id="RU003943"/>
    </source>
</evidence>
<dbReference type="STRING" id="293826.Amet_1174"/>